<dbReference type="EMBL" id="MW117965">
    <property type="protein sequence ID" value="QPB07984.1"/>
    <property type="molecule type" value="Genomic_DNA"/>
</dbReference>
<keyword evidence="7" id="KW-1160">Virus entry into host cell</keyword>
<evidence type="ECO:0000313" key="11">
    <source>
        <dbReference type="Proteomes" id="UP000663144"/>
    </source>
</evidence>
<dbReference type="PANTHER" id="PTHR35861:SF1">
    <property type="entry name" value="PHAGE TAIL SHEATH PROTEIN"/>
    <property type="match status" value="1"/>
</dbReference>
<dbReference type="GeneID" id="77946680"/>
<evidence type="ECO:0000259" key="8">
    <source>
        <dbReference type="Pfam" id="PF04984"/>
    </source>
</evidence>
<keyword evidence="2" id="KW-1162">Viral penetration into host cytoplasm</keyword>
<dbReference type="InterPro" id="IPR035089">
    <property type="entry name" value="Phage_sheath_subtilisin"/>
</dbReference>
<protein>
    <submittedName>
        <fullName evidence="10">Tail sheath monomer</fullName>
    </submittedName>
</protein>
<evidence type="ECO:0000256" key="4">
    <source>
        <dbReference type="ARBA" id="ARBA00022766"/>
    </source>
</evidence>
<feature type="domain" description="Tail sheath protein C-terminal" evidence="9">
    <location>
        <begin position="640"/>
        <end position="739"/>
    </location>
</feature>
<dbReference type="RefSeq" id="YP_010670475.1">
    <property type="nucleotide sequence ID" value="NC_070964.1"/>
</dbReference>
<comment type="similarity">
    <text evidence="1">Belongs to the myoviridae tail sheath protein family.</text>
</comment>
<keyword evidence="5" id="KW-0946">Virion</keyword>
<dbReference type="Gene3D" id="3.40.50.11780">
    <property type="match status" value="2"/>
</dbReference>
<dbReference type="InterPro" id="IPR052042">
    <property type="entry name" value="Tail_sheath_structural"/>
</dbReference>
<dbReference type="PANTHER" id="PTHR35861">
    <property type="match status" value="1"/>
</dbReference>
<feature type="domain" description="Tail sheath protein subtilisin-like" evidence="8">
    <location>
        <begin position="544"/>
        <end position="635"/>
    </location>
</feature>
<proteinExistence type="inferred from homology"/>
<evidence type="ECO:0000256" key="3">
    <source>
        <dbReference type="ARBA" id="ARBA00022732"/>
    </source>
</evidence>
<evidence type="ECO:0000256" key="1">
    <source>
        <dbReference type="ARBA" id="ARBA00008005"/>
    </source>
</evidence>
<evidence type="ECO:0000313" key="10">
    <source>
        <dbReference type="EMBL" id="QPB07984.1"/>
    </source>
</evidence>
<keyword evidence="4" id="KW-1242">Viral contractile tail ejection system</keyword>
<dbReference type="Pfam" id="PF17482">
    <property type="entry name" value="Phage_sheath_1C"/>
    <property type="match status" value="1"/>
</dbReference>
<dbReference type="Pfam" id="PF04984">
    <property type="entry name" value="Phage_sheath_1"/>
    <property type="match status" value="1"/>
</dbReference>
<evidence type="ECO:0000256" key="2">
    <source>
        <dbReference type="ARBA" id="ARBA00022595"/>
    </source>
</evidence>
<keyword evidence="3" id="KW-1227">Viral tail protein</keyword>
<organism evidence="10 11">
    <name type="scientific">Synechococcus phage S-H38</name>
    <dbReference type="NCBI Taxonomy" id="2783673"/>
    <lineage>
        <taxon>Viruses</taxon>
        <taxon>Duplodnaviria</taxon>
        <taxon>Heunggongvirae</taxon>
        <taxon>Uroviricota</taxon>
        <taxon>Caudoviricetes</taxon>
        <taxon>Pantevenvirales</taxon>
        <taxon>Kyanoviridae</taxon>
        <taxon>Yellowseavirus</taxon>
        <taxon>Yellowseavirus thirtyeight</taxon>
    </lineage>
</organism>
<keyword evidence="5" id="KW-1229">Viral tail sheath protein</keyword>
<dbReference type="GO" id="GO:0098027">
    <property type="term" value="C:virus tail, sheath"/>
    <property type="evidence" value="ECO:0007669"/>
    <property type="project" value="UniProtKB-KW"/>
</dbReference>
<keyword evidence="6" id="KW-1171">Viral genome ejection through host cell envelope</keyword>
<dbReference type="Proteomes" id="UP000663144">
    <property type="component" value="Segment"/>
</dbReference>
<evidence type="ECO:0000256" key="5">
    <source>
        <dbReference type="ARBA" id="ARBA00023003"/>
    </source>
</evidence>
<keyword evidence="11" id="KW-1185">Reference proteome</keyword>
<name>A0A873WSD7_9CAUD</name>
<sequence length="750" mass="80406">MALSQYSPGVLVREIDRSTGSTRAIPAYAAIAAPFSQGPVGEVRVISSERQLESVFGKPNDSNYEYWFSAAQYLLYGGTLKVIRTDSTTLKNAVSNGTAVKIKNSDDYENNHEGGSNTWTWAGKTPGTLLNGVRVYATDAGPDQLAVLPAPSSGNEWEFVADEAVTAASGASGKVYSYRVKLKLTSVVGTFVPGAATVDSQAVTVLGWDATKSILDVSIETGYTGITAAADAVAQASSGASGAVATDGITRELRILLDKGSIEFAANDTLTDTNSNTVDISSETVEYQSREVYTGLKWVSIAPRPGTSQFGLSKGAFRDELHLLVVDTEGKVTGTPGTILERHIGLSKATDAKTTNGEVNHIVNALKFGSNHIYAGDLDDTNVMAATATASDGNWGVTAANKNFNIIRAGSGMTDGVTDPVSGAYLVGSKNGPTMQYVLGTAAGTEGVDSYSPTTGEYTTSINLISDPETQDVDFIIPGPMGANTTDALAKANAIINILESRKDCMSFFSPLRSDVIGVEDPDVITENLVKYFRQVPSTSYAALDSGYKYIYDRYNDTYRYIPCSADMAGLCLATSVEEADWYSPAGLQRGVLRNAIKLAYSPNKAQRDQLYVERVNPIVAFPGSGIVLFGDKTALGYASAFDRINVRRLFLLCEKIISQTAQSLLFEFNDSTSRANFINAVEPFLRNIQARRGVQDFLVKCDDENNTDDSVDRGELYAEVYIKPTRTINYITLTFVATKSGVSFEEVAS</sequence>
<dbReference type="KEGG" id="vg:77946680"/>
<accession>A0A873WSD7</accession>
<reference evidence="10" key="1">
    <citation type="submission" date="2020-10" db="EMBL/GenBank/DDBJ databases">
        <title>The Isolation and Genome Sequence of a Novel Cyanophage S-H38 from the Yellow Sea, China.</title>
        <authorList>
            <person name="Jiang T."/>
        </authorList>
    </citation>
    <scope>NUCLEOTIDE SEQUENCE</scope>
</reference>
<dbReference type="InterPro" id="IPR020287">
    <property type="entry name" value="Tail_sheath_C"/>
</dbReference>
<evidence type="ECO:0000259" key="9">
    <source>
        <dbReference type="Pfam" id="PF17482"/>
    </source>
</evidence>
<evidence type="ECO:0000256" key="7">
    <source>
        <dbReference type="ARBA" id="ARBA00023296"/>
    </source>
</evidence>
<evidence type="ECO:0000256" key="6">
    <source>
        <dbReference type="ARBA" id="ARBA00023009"/>
    </source>
</evidence>
<dbReference type="GO" id="GO:0099000">
    <property type="term" value="P:symbiont genome ejection through host cell envelope, contractile tail mechanism"/>
    <property type="evidence" value="ECO:0007669"/>
    <property type="project" value="UniProtKB-KW"/>
</dbReference>